<dbReference type="InterPro" id="IPR029020">
    <property type="entry name" value="Ammonium/urea_transptr"/>
</dbReference>
<feature type="transmembrane region" description="Helical" evidence="10">
    <location>
        <begin position="345"/>
        <end position="366"/>
    </location>
</feature>
<dbReference type="EMBL" id="JAROCF010000001">
    <property type="protein sequence ID" value="MDN4615525.1"/>
    <property type="molecule type" value="Genomic_DNA"/>
</dbReference>
<accession>A0ABT8KDJ2</accession>
<evidence type="ECO:0000256" key="6">
    <source>
        <dbReference type="ARBA" id="ARBA00023136"/>
    </source>
</evidence>
<feature type="transmembrane region" description="Helical" evidence="10">
    <location>
        <begin position="192"/>
        <end position="210"/>
    </location>
</feature>
<evidence type="ECO:0000256" key="5">
    <source>
        <dbReference type="ARBA" id="ARBA00022989"/>
    </source>
</evidence>
<feature type="transmembrane region" description="Helical" evidence="10">
    <location>
        <begin position="280"/>
        <end position="298"/>
    </location>
</feature>
<name>A0ABT8KDJ2_9MICO</name>
<evidence type="ECO:0000256" key="2">
    <source>
        <dbReference type="ARBA" id="ARBA00005887"/>
    </source>
</evidence>
<feature type="compositionally biased region" description="Basic and acidic residues" evidence="9">
    <location>
        <begin position="425"/>
        <end position="438"/>
    </location>
</feature>
<feature type="transmembrane region" description="Helical" evidence="10">
    <location>
        <begin position="305"/>
        <end position="325"/>
    </location>
</feature>
<dbReference type="Gene3D" id="1.10.3430.10">
    <property type="entry name" value="Ammonium transporter AmtB like domains"/>
    <property type="match status" value="1"/>
</dbReference>
<protein>
    <recommendedName>
        <fullName evidence="8">Ammonium transporter</fullName>
    </recommendedName>
</protein>
<keyword evidence="6 10" id="KW-0472">Membrane</keyword>
<evidence type="ECO:0000256" key="3">
    <source>
        <dbReference type="ARBA" id="ARBA00022448"/>
    </source>
</evidence>
<feature type="transmembrane region" description="Helical" evidence="10">
    <location>
        <begin position="122"/>
        <end position="143"/>
    </location>
</feature>
<dbReference type="InterPro" id="IPR024041">
    <property type="entry name" value="NH4_transpt_AmtB-like_dom"/>
</dbReference>
<gene>
    <name evidence="12" type="ORF">P5G50_13825</name>
</gene>
<evidence type="ECO:0000256" key="1">
    <source>
        <dbReference type="ARBA" id="ARBA00004141"/>
    </source>
</evidence>
<feature type="transmembrane region" description="Helical" evidence="10">
    <location>
        <begin position="255"/>
        <end position="274"/>
    </location>
</feature>
<evidence type="ECO:0000313" key="13">
    <source>
        <dbReference type="Proteomes" id="UP001174208"/>
    </source>
</evidence>
<feature type="transmembrane region" description="Helical" evidence="10">
    <location>
        <begin position="47"/>
        <end position="73"/>
    </location>
</feature>
<evidence type="ECO:0000256" key="9">
    <source>
        <dbReference type="SAM" id="MobiDB-lite"/>
    </source>
</evidence>
<evidence type="ECO:0000259" key="11">
    <source>
        <dbReference type="Pfam" id="PF00909"/>
    </source>
</evidence>
<feature type="region of interest" description="Disordered" evidence="9">
    <location>
        <begin position="378"/>
        <end position="438"/>
    </location>
</feature>
<dbReference type="Proteomes" id="UP001174208">
    <property type="component" value="Unassembled WGS sequence"/>
</dbReference>
<feature type="transmembrane region" description="Helical" evidence="10">
    <location>
        <begin position="12"/>
        <end position="35"/>
    </location>
</feature>
<evidence type="ECO:0000256" key="8">
    <source>
        <dbReference type="ARBA" id="ARBA00050025"/>
    </source>
</evidence>
<keyword evidence="7" id="KW-0924">Ammonia transport</keyword>
<evidence type="ECO:0000313" key="12">
    <source>
        <dbReference type="EMBL" id="MDN4615525.1"/>
    </source>
</evidence>
<keyword evidence="3" id="KW-0813">Transport</keyword>
<dbReference type="PANTHER" id="PTHR43029:SF10">
    <property type="entry name" value="AMMONIUM TRANSPORTER MEP2"/>
    <property type="match status" value="1"/>
</dbReference>
<proteinExistence type="inferred from homology"/>
<dbReference type="SUPFAM" id="SSF111352">
    <property type="entry name" value="Ammonium transporter"/>
    <property type="match status" value="1"/>
</dbReference>
<dbReference type="PANTHER" id="PTHR43029">
    <property type="entry name" value="AMMONIUM TRANSPORTER MEP2"/>
    <property type="match status" value="1"/>
</dbReference>
<dbReference type="InterPro" id="IPR001905">
    <property type="entry name" value="Ammonium_transpt"/>
</dbReference>
<dbReference type="Pfam" id="PF00909">
    <property type="entry name" value="Ammonium_transp"/>
    <property type="match status" value="1"/>
</dbReference>
<keyword evidence="4 10" id="KW-0812">Transmembrane</keyword>
<keyword evidence="5 10" id="KW-1133">Transmembrane helix</keyword>
<feature type="compositionally biased region" description="Low complexity" evidence="9">
    <location>
        <begin position="414"/>
        <end position="424"/>
    </location>
</feature>
<evidence type="ECO:0000256" key="7">
    <source>
        <dbReference type="ARBA" id="ARBA00023177"/>
    </source>
</evidence>
<feature type="transmembrane region" description="Helical" evidence="10">
    <location>
        <begin position="222"/>
        <end position="243"/>
    </location>
</feature>
<dbReference type="RefSeq" id="WP_301208274.1">
    <property type="nucleotide sequence ID" value="NZ_JAROCF010000001.1"/>
</dbReference>
<comment type="subcellular location">
    <subcellularLocation>
        <location evidence="1">Membrane</location>
        <topology evidence="1">Multi-pass membrane protein</topology>
    </subcellularLocation>
</comment>
<reference evidence="12" key="1">
    <citation type="submission" date="2023-06" db="EMBL/GenBank/DDBJ databases">
        <title>MT1 and MT2 Draft Genomes of Novel Species.</title>
        <authorList>
            <person name="Venkateswaran K."/>
        </authorList>
    </citation>
    <scope>NUCLEOTIDE SEQUENCE</scope>
    <source>
        <strain evidence="12">F6_8S_P_1B</strain>
    </source>
</reference>
<comment type="similarity">
    <text evidence="2">Belongs to the ammonia transporter channel (TC 1.A.11.2) family.</text>
</comment>
<keyword evidence="13" id="KW-1185">Reference proteome</keyword>
<sequence>MANATSEQLDALLLFVCGALTLLVPPGLAFLIGGLGGGARVARAARFALLGVAVVVLLAVAGGYGMLAGAPLVPGVVGRPDPGLADITGMYGLARAGSLIAVCGVGVAVVGVALASRITTRAWIVFCVLWSVLVLFPVGYAVFALDDGWAVAGLGVVDFGGILPIGVAAGGGAAGVVLACGRREHQVEGRRSLPLVAIGGALLWLGWLGLATGSEGALDDFTALIAMNAFLASAGGCLMWLLVDRVLLRRPTVSSGLLGAFAGLVAATPASGVLTLGWSLLLGALAALACATMVDLAARARFGPALTLCVTVSVGGLVGLLYVGLFASGGGMVESGNFDLFIGQGIAGLVVLLYSAAVSALIALGLRFTIGLTRTRGRGGGTGGVASQGVRPGAVGYPSGRDERSPTLDSPETAGSPRPAAPAGRDSDHAARDPRARR</sequence>
<evidence type="ECO:0000256" key="4">
    <source>
        <dbReference type="ARBA" id="ARBA00022692"/>
    </source>
</evidence>
<feature type="domain" description="Ammonium transporter AmtB-like" evidence="11">
    <location>
        <begin position="14"/>
        <end position="372"/>
    </location>
</feature>
<organism evidence="12 13">
    <name type="scientific">Leifsonia williamsii</name>
    <dbReference type="NCBI Taxonomy" id="3035919"/>
    <lineage>
        <taxon>Bacteria</taxon>
        <taxon>Bacillati</taxon>
        <taxon>Actinomycetota</taxon>
        <taxon>Actinomycetes</taxon>
        <taxon>Micrococcales</taxon>
        <taxon>Microbacteriaceae</taxon>
        <taxon>Leifsonia</taxon>
    </lineage>
</organism>
<feature type="transmembrane region" description="Helical" evidence="10">
    <location>
        <begin position="149"/>
        <end position="180"/>
    </location>
</feature>
<comment type="caution">
    <text evidence="12">The sequence shown here is derived from an EMBL/GenBank/DDBJ whole genome shotgun (WGS) entry which is preliminary data.</text>
</comment>
<feature type="transmembrane region" description="Helical" evidence="10">
    <location>
        <begin position="93"/>
        <end position="115"/>
    </location>
</feature>
<evidence type="ECO:0000256" key="10">
    <source>
        <dbReference type="SAM" id="Phobius"/>
    </source>
</evidence>